<evidence type="ECO:0000256" key="2">
    <source>
        <dbReference type="ARBA" id="ARBA00022801"/>
    </source>
</evidence>
<proteinExistence type="predicted"/>
<dbReference type="InterPro" id="IPR011330">
    <property type="entry name" value="Glyco_hydro/deAcase_b/a-brl"/>
</dbReference>
<evidence type="ECO:0000313" key="6">
    <source>
        <dbReference type="EMBL" id="TPX33473.1"/>
    </source>
</evidence>
<evidence type="ECO:0000256" key="4">
    <source>
        <dbReference type="SAM" id="SignalP"/>
    </source>
</evidence>
<dbReference type="PROSITE" id="PS51677">
    <property type="entry name" value="NODB"/>
    <property type="match status" value="1"/>
</dbReference>
<keyword evidence="3" id="KW-0472">Membrane</keyword>
<keyword evidence="4" id="KW-0732">Signal</keyword>
<dbReference type="SUPFAM" id="SSF88713">
    <property type="entry name" value="Glycoside hydrolase/deacetylase"/>
    <property type="match status" value="1"/>
</dbReference>
<keyword evidence="1" id="KW-0479">Metal-binding</keyword>
<evidence type="ECO:0000256" key="1">
    <source>
        <dbReference type="ARBA" id="ARBA00022723"/>
    </source>
</evidence>
<dbReference type="PANTHER" id="PTHR10587:SF133">
    <property type="entry name" value="CHITIN DEACETYLASE 1-RELATED"/>
    <property type="match status" value="1"/>
</dbReference>
<dbReference type="STRING" id="1806994.A0A507C7G7"/>
<dbReference type="Pfam" id="PF01522">
    <property type="entry name" value="Polysacc_deac_1"/>
    <property type="match status" value="1"/>
</dbReference>
<dbReference type="GO" id="GO:0004099">
    <property type="term" value="F:chitin deacetylase activity"/>
    <property type="evidence" value="ECO:0007669"/>
    <property type="project" value="UniProtKB-ARBA"/>
</dbReference>
<dbReference type="Gene3D" id="3.20.20.370">
    <property type="entry name" value="Glycoside hydrolase/deacetylase"/>
    <property type="match status" value="1"/>
</dbReference>
<keyword evidence="2" id="KW-0378">Hydrolase</keyword>
<keyword evidence="3" id="KW-0812">Transmembrane</keyword>
<accession>A0A507C7G7</accession>
<feature type="signal peptide" evidence="4">
    <location>
        <begin position="1"/>
        <end position="19"/>
    </location>
</feature>
<dbReference type="GO" id="GO:0005975">
    <property type="term" value="P:carbohydrate metabolic process"/>
    <property type="evidence" value="ECO:0007669"/>
    <property type="project" value="InterPro"/>
</dbReference>
<feature type="domain" description="NodB homology" evidence="5">
    <location>
        <begin position="95"/>
        <end position="287"/>
    </location>
</feature>
<keyword evidence="7" id="KW-1185">Reference proteome</keyword>
<gene>
    <name evidence="6" type="ORF">SmJEL517_g03614</name>
</gene>
<feature type="transmembrane region" description="Helical" evidence="3">
    <location>
        <begin position="345"/>
        <end position="365"/>
    </location>
</feature>
<protein>
    <recommendedName>
        <fullName evidence="5">NodB homology domain-containing protein</fullName>
    </recommendedName>
</protein>
<dbReference type="OrthoDB" id="2145317at2759"/>
<dbReference type="RefSeq" id="XP_031024448.1">
    <property type="nucleotide sequence ID" value="XM_031169542.1"/>
</dbReference>
<evidence type="ECO:0000313" key="7">
    <source>
        <dbReference type="Proteomes" id="UP000319731"/>
    </source>
</evidence>
<dbReference type="InterPro" id="IPR002509">
    <property type="entry name" value="NODB_dom"/>
</dbReference>
<comment type="caution">
    <text evidence="6">The sequence shown here is derived from an EMBL/GenBank/DDBJ whole genome shotgun (WGS) entry which is preliminary data.</text>
</comment>
<name>A0A507C7G7_9FUNG</name>
<dbReference type="GO" id="GO:0046872">
    <property type="term" value="F:metal ion binding"/>
    <property type="evidence" value="ECO:0007669"/>
    <property type="project" value="UniProtKB-KW"/>
</dbReference>
<sequence length="367" mass="40122">MGWWITIGLLLASASLVVSQQPRLPNVTYTPTPWDGISQQLIGFPPLGKIPINPLWTALVNTTGIPIGPLASNVTGVGAEMWQGTTDHTYCSDKNTFGITFDDGPGMYTTNLLNFLKSINLKVTFFTIGVQIVQYPAVFKSIFDAGHQIGCHTWTHPWLTSLTNEQIIMETFWCEQAFQAVLGIRPVYMRPPHGDINPRVRSILIQMGYTIVEWTKDTNDWRMSYDTTFQGSWVTGNVSQWIQQQKAGTLLPNGGGPILLEHDLWSQSAALGPSVINLVRNAGFNIQRIGDCLGDPPANWYRNATVMPGFATLPTPSPTQSPIPSLQPTAEVVGTSVAPQSSSGLYSAPLIVLIACVIVGLIFVIQL</sequence>
<keyword evidence="3" id="KW-1133">Transmembrane helix</keyword>
<feature type="chain" id="PRO_5021481844" description="NodB homology domain-containing protein" evidence="4">
    <location>
        <begin position="20"/>
        <end position="367"/>
    </location>
</feature>
<reference evidence="6 7" key="1">
    <citation type="journal article" date="2019" name="Sci. Rep.">
        <title>Comparative genomics of chytrid fungi reveal insights into the obligate biotrophic and pathogenic lifestyle of Synchytrium endobioticum.</title>
        <authorList>
            <person name="van de Vossenberg B.T.L.H."/>
            <person name="Warris S."/>
            <person name="Nguyen H.D.T."/>
            <person name="van Gent-Pelzer M.P.E."/>
            <person name="Joly D.L."/>
            <person name="van de Geest H.C."/>
            <person name="Bonants P.J.M."/>
            <person name="Smith D.S."/>
            <person name="Levesque C.A."/>
            <person name="van der Lee T.A.J."/>
        </authorList>
    </citation>
    <scope>NUCLEOTIDE SEQUENCE [LARGE SCALE GENOMIC DNA]</scope>
    <source>
        <strain evidence="6 7">JEL517</strain>
    </source>
</reference>
<dbReference type="GeneID" id="42004839"/>
<dbReference type="PANTHER" id="PTHR10587">
    <property type="entry name" value="GLYCOSYL TRANSFERASE-RELATED"/>
    <property type="match status" value="1"/>
</dbReference>
<dbReference type="AlphaFoldDB" id="A0A507C7G7"/>
<dbReference type="GO" id="GO:0016020">
    <property type="term" value="C:membrane"/>
    <property type="evidence" value="ECO:0007669"/>
    <property type="project" value="TreeGrafter"/>
</dbReference>
<evidence type="ECO:0000259" key="5">
    <source>
        <dbReference type="PROSITE" id="PS51677"/>
    </source>
</evidence>
<dbReference type="InterPro" id="IPR050248">
    <property type="entry name" value="Polysacc_deacetylase_ArnD"/>
</dbReference>
<dbReference type="GO" id="GO:0009272">
    <property type="term" value="P:fungal-type cell wall biogenesis"/>
    <property type="evidence" value="ECO:0007669"/>
    <property type="project" value="UniProtKB-ARBA"/>
</dbReference>
<evidence type="ECO:0000256" key="3">
    <source>
        <dbReference type="SAM" id="Phobius"/>
    </source>
</evidence>
<organism evidence="6 7">
    <name type="scientific">Synchytrium microbalum</name>
    <dbReference type="NCBI Taxonomy" id="1806994"/>
    <lineage>
        <taxon>Eukaryota</taxon>
        <taxon>Fungi</taxon>
        <taxon>Fungi incertae sedis</taxon>
        <taxon>Chytridiomycota</taxon>
        <taxon>Chytridiomycota incertae sedis</taxon>
        <taxon>Chytridiomycetes</taxon>
        <taxon>Synchytriales</taxon>
        <taxon>Synchytriaceae</taxon>
        <taxon>Synchytrium</taxon>
    </lineage>
</organism>
<dbReference type="Proteomes" id="UP000319731">
    <property type="component" value="Unassembled WGS sequence"/>
</dbReference>
<dbReference type="EMBL" id="QEAO01000020">
    <property type="protein sequence ID" value="TPX33473.1"/>
    <property type="molecule type" value="Genomic_DNA"/>
</dbReference>